<dbReference type="AlphaFoldDB" id="A0AA50K9X0"/>
<name>A0AA50K9X0_9GAMM</name>
<sequence length="277" mass="31010">MKIKKVLLLLSIAVNSVAAYSQNGSIEAVMQANKLTEYDLEELPMLQFFSNPYVVSKRGSEVLVSTEWPQEHPRKLQVASRHYQWVNGGEFGGRLELATKHGAVEILKGNIVDLLPMGDETLVISGLAHLSMRSGAVHVISELSDPPTPTFVTKLPDAPTIVYLDDERKDYPLKVLVGSMSLMSLDPYNNVDIIYWDAFWSFGLDPTSIVRYMDHYLIGLPHGIAVIPAPWGPTSNYCRSNSSYRVPDSCTRVRFYADEAFRSEIKDKLPLYTQPAT</sequence>
<reference evidence="2" key="1">
    <citation type="submission" date="2023-08" db="EMBL/GenBank/DDBJ databases">
        <title>Complete genome sequence of Shewanella oncorhynchi Z-P2, a siderophore putrebactin-producing bacterium.</title>
        <authorList>
            <person name="Zhang Y."/>
        </authorList>
    </citation>
    <scope>NUCLEOTIDE SEQUENCE</scope>
    <source>
        <strain evidence="2">Z-P2</strain>
    </source>
</reference>
<accession>A0AA50K9X0</accession>
<protein>
    <submittedName>
        <fullName evidence="2">Uncharacterized protein</fullName>
    </submittedName>
</protein>
<proteinExistence type="predicted"/>
<feature type="chain" id="PRO_5041315343" evidence="1">
    <location>
        <begin position="22"/>
        <end position="277"/>
    </location>
</feature>
<feature type="signal peptide" evidence="1">
    <location>
        <begin position="1"/>
        <end position="21"/>
    </location>
</feature>
<dbReference type="GeneID" id="301340023"/>
<organism evidence="2">
    <name type="scientific">Shewanella oncorhynchi</name>
    <dbReference type="NCBI Taxonomy" id="2726434"/>
    <lineage>
        <taxon>Bacteria</taxon>
        <taxon>Pseudomonadati</taxon>
        <taxon>Pseudomonadota</taxon>
        <taxon>Gammaproteobacteria</taxon>
        <taxon>Alteromonadales</taxon>
        <taxon>Shewanellaceae</taxon>
        <taxon>Shewanella</taxon>
    </lineage>
</organism>
<evidence type="ECO:0000256" key="1">
    <source>
        <dbReference type="SAM" id="SignalP"/>
    </source>
</evidence>
<gene>
    <name evidence="2" type="ORF">RA178_12530</name>
</gene>
<keyword evidence="1" id="KW-0732">Signal</keyword>
<evidence type="ECO:0000313" key="2">
    <source>
        <dbReference type="EMBL" id="WMB71264.1"/>
    </source>
</evidence>
<dbReference type="RefSeq" id="WP_306682067.1">
    <property type="nucleotide sequence ID" value="NZ_CP132914.1"/>
</dbReference>
<dbReference type="Proteomes" id="UP001236800">
    <property type="component" value="Chromosome"/>
</dbReference>
<dbReference type="EMBL" id="CP132914">
    <property type="protein sequence ID" value="WMB71264.1"/>
    <property type="molecule type" value="Genomic_DNA"/>
</dbReference>
<dbReference type="KEGG" id="sog:RA178_12530"/>